<name>A0A2X0MQ73_9BASI</name>
<evidence type="ECO:0000256" key="4">
    <source>
        <dbReference type="ARBA" id="ARBA00022737"/>
    </source>
</evidence>
<dbReference type="AlphaFoldDB" id="A0A2X0MQ73"/>
<feature type="transmembrane region" description="Helical" evidence="8">
    <location>
        <begin position="139"/>
        <end position="159"/>
    </location>
</feature>
<dbReference type="PANTHER" id="PTHR13131">
    <property type="entry name" value="CYSTINOSIN"/>
    <property type="match status" value="1"/>
</dbReference>
<dbReference type="Gene3D" id="1.20.1280.290">
    <property type="match status" value="2"/>
</dbReference>
<protein>
    <submittedName>
        <fullName evidence="9">BQ5605_C016g08129 protein</fullName>
    </submittedName>
</protein>
<dbReference type="SMART" id="SM00679">
    <property type="entry name" value="CTNS"/>
    <property type="match status" value="2"/>
</dbReference>
<dbReference type="EMBL" id="FQNC01000018">
    <property type="protein sequence ID" value="SGY20705.1"/>
    <property type="molecule type" value="Genomic_DNA"/>
</dbReference>
<feature type="region of interest" description="Disordered" evidence="7">
    <location>
        <begin position="296"/>
        <end position="328"/>
    </location>
</feature>
<dbReference type="STRING" id="796604.A0A2X0MQ73"/>
<keyword evidence="2" id="KW-0813">Transport</keyword>
<keyword evidence="10" id="KW-1185">Reference proteome</keyword>
<dbReference type="Pfam" id="PF04193">
    <property type="entry name" value="PQ-loop"/>
    <property type="match status" value="2"/>
</dbReference>
<evidence type="ECO:0000256" key="2">
    <source>
        <dbReference type="ARBA" id="ARBA00022448"/>
    </source>
</evidence>
<dbReference type="PANTHER" id="PTHR13131:SF5">
    <property type="entry name" value="CYSTINOSIN"/>
    <property type="match status" value="1"/>
</dbReference>
<feature type="transmembrane region" description="Helical" evidence="8">
    <location>
        <begin position="108"/>
        <end position="127"/>
    </location>
</feature>
<dbReference type="Proteomes" id="UP000249464">
    <property type="component" value="Unassembled WGS sequence"/>
</dbReference>
<feature type="transmembrane region" description="Helical" evidence="8">
    <location>
        <begin position="165"/>
        <end position="187"/>
    </location>
</feature>
<dbReference type="GO" id="GO:0000324">
    <property type="term" value="C:fungal-type vacuole"/>
    <property type="evidence" value="ECO:0007669"/>
    <property type="project" value="TreeGrafter"/>
</dbReference>
<dbReference type="InterPro" id="IPR005282">
    <property type="entry name" value="LC_transporter"/>
</dbReference>
<keyword evidence="3 8" id="KW-0812">Transmembrane</keyword>
<evidence type="ECO:0000313" key="9">
    <source>
        <dbReference type="EMBL" id="SGY20705.1"/>
    </source>
</evidence>
<accession>A0A2X0MQ73</accession>
<sequence length="328" mass="36729">MVRIGFFVALSHCNFACTPELKPTFVVSRSTLGWVYTFAWSASFYPQFLLNLKRRSIQGLSVDFLALNPLGFASYATYNIVLFSSKTVRDQYRRRHDGHKPLIRPNDVAFAVHALVISSATLLQAIIYRKTTTQTISTYNRAFIGLALSSILVVGLFAATTTSSFAWLDLLYFLSYIKLYISTAKYIPQAYLNYKRKSTVGWSIENILLDFTGGFLSLTQLVLDSWLESDWRAITGNPGKLCVSLVSLRPASLCSQQSLSSRSRGLSFLSIGFDILFLLQHYVWYRHSSQSLLEASSSDTNDIDDPDREDLIPNSAGGGSTERSRLLA</sequence>
<keyword evidence="6 8" id="KW-0472">Membrane</keyword>
<feature type="transmembrane region" description="Helical" evidence="8">
    <location>
        <begin position="64"/>
        <end position="88"/>
    </location>
</feature>
<evidence type="ECO:0000256" key="5">
    <source>
        <dbReference type="ARBA" id="ARBA00022989"/>
    </source>
</evidence>
<dbReference type="GO" id="GO:0015184">
    <property type="term" value="F:L-cystine transmembrane transporter activity"/>
    <property type="evidence" value="ECO:0007669"/>
    <property type="project" value="TreeGrafter"/>
</dbReference>
<comment type="subcellular location">
    <subcellularLocation>
        <location evidence="1">Endomembrane system</location>
        <topology evidence="1">Multi-pass membrane protein</topology>
    </subcellularLocation>
</comment>
<evidence type="ECO:0000256" key="1">
    <source>
        <dbReference type="ARBA" id="ARBA00004127"/>
    </source>
</evidence>
<evidence type="ECO:0000256" key="6">
    <source>
        <dbReference type="ARBA" id="ARBA00023136"/>
    </source>
</evidence>
<evidence type="ECO:0000256" key="3">
    <source>
        <dbReference type="ARBA" id="ARBA00022692"/>
    </source>
</evidence>
<dbReference type="GO" id="GO:0005774">
    <property type="term" value="C:vacuolar membrane"/>
    <property type="evidence" value="ECO:0007669"/>
    <property type="project" value="TreeGrafter"/>
</dbReference>
<dbReference type="InterPro" id="IPR006603">
    <property type="entry name" value="PQ-loop_rpt"/>
</dbReference>
<evidence type="ECO:0000313" key="10">
    <source>
        <dbReference type="Proteomes" id="UP000249464"/>
    </source>
</evidence>
<dbReference type="GO" id="GO:0012505">
    <property type="term" value="C:endomembrane system"/>
    <property type="evidence" value="ECO:0007669"/>
    <property type="project" value="UniProtKB-SubCell"/>
</dbReference>
<organism evidence="9 10">
    <name type="scientific">Microbotryum silenes-dioicae</name>
    <dbReference type="NCBI Taxonomy" id="796604"/>
    <lineage>
        <taxon>Eukaryota</taxon>
        <taxon>Fungi</taxon>
        <taxon>Dikarya</taxon>
        <taxon>Basidiomycota</taxon>
        <taxon>Pucciniomycotina</taxon>
        <taxon>Microbotryomycetes</taxon>
        <taxon>Microbotryales</taxon>
        <taxon>Microbotryaceae</taxon>
        <taxon>Microbotryum</taxon>
    </lineage>
</organism>
<keyword evidence="4" id="KW-0677">Repeat</keyword>
<proteinExistence type="predicted"/>
<feature type="transmembrane region" description="Helical" evidence="8">
    <location>
        <begin position="32"/>
        <end position="52"/>
    </location>
</feature>
<gene>
    <name evidence="9" type="primary">BQ5605_C016g08129</name>
    <name evidence="9" type="ORF">BQ5605_C016G08129</name>
</gene>
<evidence type="ECO:0000256" key="8">
    <source>
        <dbReference type="SAM" id="Phobius"/>
    </source>
</evidence>
<reference evidence="9 10" key="1">
    <citation type="submission" date="2016-11" db="EMBL/GenBank/DDBJ databases">
        <authorList>
            <person name="Jaros S."/>
            <person name="Januszkiewicz K."/>
            <person name="Wedrychowicz H."/>
        </authorList>
    </citation>
    <scope>NUCLEOTIDE SEQUENCE [LARGE SCALE GENOMIC DNA]</scope>
</reference>
<evidence type="ECO:0000256" key="7">
    <source>
        <dbReference type="SAM" id="MobiDB-lite"/>
    </source>
</evidence>
<dbReference type="NCBIfam" id="TIGR00951">
    <property type="entry name" value="2A43"/>
    <property type="match status" value="1"/>
</dbReference>
<keyword evidence="5 8" id="KW-1133">Transmembrane helix</keyword>